<comment type="caution">
    <text evidence="2">The sequence shown here is derived from an EMBL/GenBank/DDBJ whole genome shotgun (WGS) entry which is preliminary data.</text>
</comment>
<dbReference type="eggNOG" id="COG4632">
    <property type="taxonomic scope" value="Bacteria"/>
</dbReference>
<dbReference type="SUPFAM" id="SSF55383">
    <property type="entry name" value="Copper amine oxidase, domain N"/>
    <property type="match status" value="1"/>
</dbReference>
<dbReference type="Gene3D" id="3.30.457.10">
    <property type="entry name" value="Copper amine oxidase-like, N-terminal domain"/>
    <property type="match status" value="1"/>
</dbReference>
<dbReference type="EMBL" id="JNVM01000006">
    <property type="protein sequence ID" value="KEQ26639.1"/>
    <property type="molecule type" value="Genomic_DNA"/>
</dbReference>
<sequence length="525" mass="57150">MRTKRWNVMLSLVLVGILILLAGCQPVGNVDVGKAMAGSLAVKSSEGKQTVTLELTPDPAVTMSPEGKRAFDLFSKVKIDITEMKMQDQLHASLKGAFEYQKGRVPFELVMSDMNYTLKVEGAKKPIVIRNSATAINGSAAELPKAMQEQLQQLSKKAVEAMPSLTSFFTRNFPNPSKITAAEVNETVNGEALTLQKVHAEIYGNELLGLVKGFLTNVLADDQGLKDFIGVLYDLYVPILKEVTKEAGKDDANSMNDPLTPYLNNKALAVEFIHTFVKTNLEQALKDFDASVDAMGPEAKAWLNDNQSLKMDLYVDKDYVTRKSNTEIGFTLPQGKGEGLKSVKITSAYEVWNVNKPVQAATIDTAGGVIEMNGADGRLTAGKFVASLDPNSQLYKLLKDDLGVTKKNISMIVGESKEYSYGTLPYNDNGTIMVPARFVVEELDADVKWDEATKQVKVTDPLNGAALVLTIGSDEATVNGKTVKLEKPAVLVEGVTYVPVRVVSEGLGAKIGWEQETQTVKITRD</sequence>
<proteinExistence type="predicted"/>
<dbReference type="InterPro" id="IPR036582">
    <property type="entry name" value="Mao_N_sf"/>
</dbReference>
<protein>
    <submittedName>
        <fullName evidence="2">Copper amine oxidase</fullName>
    </submittedName>
</protein>
<dbReference type="AlphaFoldDB" id="A0A081P7G6"/>
<keyword evidence="3" id="KW-1185">Reference proteome</keyword>
<dbReference type="RefSeq" id="WP_036679499.1">
    <property type="nucleotide sequence ID" value="NZ_JNVM01000006.1"/>
</dbReference>
<dbReference type="PROSITE" id="PS51257">
    <property type="entry name" value="PROKAR_LIPOPROTEIN"/>
    <property type="match status" value="1"/>
</dbReference>
<organism evidence="2 3">
    <name type="scientific">Paenibacillus tyrfis</name>
    <dbReference type="NCBI Taxonomy" id="1501230"/>
    <lineage>
        <taxon>Bacteria</taxon>
        <taxon>Bacillati</taxon>
        <taxon>Bacillota</taxon>
        <taxon>Bacilli</taxon>
        <taxon>Bacillales</taxon>
        <taxon>Paenibacillaceae</taxon>
        <taxon>Paenibacillus</taxon>
    </lineage>
</organism>
<evidence type="ECO:0000313" key="3">
    <source>
        <dbReference type="Proteomes" id="UP000028123"/>
    </source>
</evidence>
<name>A0A081P7G6_9BACL</name>
<dbReference type="OrthoDB" id="2811497at2"/>
<dbReference type="InterPro" id="IPR012854">
    <property type="entry name" value="Cu_amine_oxidase-like_N"/>
</dbReference>
<dbReference type="Pfam" id="PF07833">
    <property type="entry name" value="Cu_amine_oxidN1"/>
    <property type="match status" value="1"/>
</dbReference>
<gene>
    <name evidence="2" type="ORF">ET33_32885</name>
</gene>
<evidence type="ECO:0000313" key="2">
    <source>
        <dbReference type="EMBL" id="KEQ26639.1"/>
    </source>
</evidence>
<dbReference type="Proteomes" id="UP000028123">
    <property type="component" value="Unassembled WGS sequence"/>
</dbReference>
<reference evidence="2 3" key="1">
    <citation type="submission" date="2014-06" db="EMBL/GenBank/DDBJ databases">
        <title>Draft genome sequence of Paenibacillus sp. MSt1.</title>
        <authorList>
            <person name="Aw Y.K."/>
            <person name="Ong K.S."/>
            <person name="Gan H.M."/>
            <person name="Lee S.M."/>
        </authorList>
    </citation>
    <scope>NUCLEOTIDE SEQUENCE [LARGE SCALE GENOMIC DNA]</scope>
    <source>
        <strain evidence="2 3">MSt1</strain>
    </source>
</reference>
<accession>A0A081P7G6</accession>
<feature type="domain" description="Copper amine oxidase-like N-terminal" evidence="1">
    <location>
        <begin position="418"/>
        <end position="522"/>
    </location>
</feature>
<evidence type="ECO:0000259" key="1">
    <source>
        <dbReference type="Pfam" id="PF07833"/>
    </source>
</evidence>